<keyword evidence="2" id="KW-1185">Reference proteome</keyword>
<dbReference type="Proteomes" id="UP000241206">
    <property type="component" value="Unassembled WGS sequence"/>
</dbReference>
<gene>
    <name evidence="1" type="ORF">CV103_05185</name>
</gene>
<evidence type="ECO:0000313" key="2">
    <source>
        <dbReference type="Proteomes" id="UP000241206"/>
    </source>
</evidence>
<reference evidence="1 2" key="1">
    <citation type="submission" date="2017-11" db="EMBL/GenBank/DDBJ databases">
        <title>Sphingomonas oleivorans sp. nov., isolated from oil-contaminated soil.</title>
        <authorList>
            <person name="Wang L."/>
            <person name="Chen L."/>
        </authorList>
    </citation>
    <scope>NUCLEOTIDE SEQUENCE [LARGE SCALE GENOMIC DNA]</scope>
    <source>
        <strain evidence="1 2">K101</strain>
    </source>
</reference>
<evidence type="ECO:0000313" key="1">
    <source>
        <dbReference type="EMBL" id="PTD25802.1"/>
    </source>
</evidence>
<dbReference type="Gene3D" id="2.40.10.220">
    <property type="entry name" value="predicted glycosyltransferase like domains"/>
    <property type="match status" value="1"/>
</dbReference>
<dbReference type="AlphaFoldDB" id="A0A2T4I5V1"/>
<dbReference type="EMBL" id="PHHF01000021">
    <property type="protein sequence ID" value="PTD25802.1"/>
    <property type="molecule type" value="Genomic_DNA"/>
</dbReference>
<comment type="caution">
    <text evidence="1">The sequence shown here is derived from an EMBL/GenBank/DDBJ whole genome shotgun (WGS) entry which is preliminary data.</text>
</comment>
<proteinExistence type="predicted"/>
<sequence>MVRILAVIHEQRAEDSRNDTRRPVDINASLRMAGARGIGCVLSNISLAGFMARSYARVEPGRPIWLRVPGFPALAARVIWSDDQRLGCQFETPLSPEMLVRIVAEAPNLH</sequence>
<name>A0A2T4I5V1_9SPHN</name>
<dbReference type="SUPFAM" id="SSF141371">
    <property type="entry name" value="PilZ domain-like"/>
    <property type="match status" value="1"/>
</dbReference>
<organism evidence="1 2">
    <name type="scientific">Edaphosphingomonas fennica</name>
    <dbReference type="NCBI Taxonomy" id="114404"/>
    <lineage>
        <taxon>Bacteria</taxon>
        <taxon>Pseudomonadati</taxon>
        <taxon>Pseudomonadota</taxon>
        <taxon>Alphaproteobacteria</taxon>
        <taxon>Sphingomonadales</taxon>
        <taxon>Rhizorhabdaceae</taxon>
        <taxon>Edaphosphingomonas</taxon>
    </lineage>
</organism>
<protein>
    <submittedName>
        <fullName evidence="1">PilZ domain-containing protein</fullName>
    </submittedName>
</protein>
<accession>A0A2T4I5V1</accession>